<reference evidence="2" key="1">
    <citation type="journal article" date="2013" name="PLoS ONE">
        <title>Metagenomic insights into the carbohydrate-active enzymes carried by the microorganisms adhering to solid digesta in the rumen of cows.</title>
        <authorList>
            <person name="Wang L."/>
            <person name="Hatem A."/>
            <person name="Catalyurek U.V."/>
            <person name="Morrison M."/>
            <person name="Yu Z."/>
        </authorList>
    </citation>
    <scope>NUCLEOTIDE SEQUENCE</scope>
</reference>
<protein>
    <submittedName>
        <fullName evidence="2">Uncharacterized protein</fullName>
    </submittedName>
</protein>
<dbReference type="InterPro" id="IPR043739">
    <property type="entry name" value="DUF5684"/>
</dbReference>
<keyword evidence="1" id="KW-1133">Transmembrane helix</keyword>
<feature type="transmembrane region" description="Helical" evidence="1">
    <location>
        <begin position="82"/>
        <end position="104"/>
    </location>
</feature>
<evidence type="ECO:0000313" key="2">
    <source>
        <dbReference type="EMBL" id="AHF24922.1"/>
    </source>
</evidence>
<accession>W0FQ38</accession>
<proteinExistence type="predicted"/>
<dbReference type="AlphaFoldDB" id="W0FQ38"/>
<feature type="transmembrane region" description="Helical" evidence="1">
    <location>
        <begin position="6"/>
        <end position="29"/>
    </location>
</feature>
<name>W0FQ38_9BACT</name>
<organism evidence="2">
    <name type="scientific">uncultured bacterium Contig9</name>
    <dbReference type="NCBI Taxonomy" id="1393627"/>
    <lineage>
        <taxon>Bacteria</taxon>
        <taxon>environmental samples</taxon>
    </lineage>
</organism>
<keyword evidence="1" id="KW-0812">Transmembrane</keyword>
<sequence length="144" mass="15825">MASTWRTILLVYAFVQPYLIMVAFGVLIFEKTRTSSWKAAVPVLNTISFFEVMTSSDMFWGMLLTGGYLTLLGALIPAESGWIKIVLLLIGGGITYGFFIHACVNGAKRFNKTTGFGLGLAFFPILFFPLLALSKDTKYTPTGC</sequence>
<feature type="transmembrane region" description="Helical" evidence="1">
    <location>
        <begin position="116"/>
        <end position="133"/>
    </location>
</feature>
<feature type="transmembrane region" description="Helical" evidence="1">
    <location>
        <begin position="58"/>
        <end position="76"/>
    </location>
</feature>
<dbReference type="EMBL" id="KC246811">
    <property type="protein sequence ID" value="AHF24922.1"/>
    <property type="molecule type" value="Genomic_DNA"/>
</dbReference>
<evidence type="ECO:0000256" key="1">
    <source>
        <dbReference type="SAM" id="Phobius"/>
    </source>
</evidence>
<keyword evidence="1" id="KW-0472">Membrane</keyword>
<dbReference type="Pfam" id="PF18936">
    <property type="entry name" value="DUF5684"/>
    <property type="match status" value="1"/>
</dbReference>